<dbReference type="InterPro" id="IPR052211">
    <property type="entry name" value="Cpx_auxiliary_protein"/>
</dbReference>
<evidence type="ECO:0000313" key="8">
    <source>
        <dbReference type="Proteomes" id="UP001157138"/>
    </source>
</evidence>
<name>A0ABQ6EZM0_9VIBR</name>
<comment type="similarity">
    <text evidence="2">Belongs to the CpxP/Spy family.</text>
</comment>
<accession>A0ABQ6EZM0</accession>
<dbReference type="PANTHER" id="PTHR38102">
    <property type="entry name" value="PERIPLASMIC CHAPERONE SPY"/>
    <property type="match status" value="1"/>
</dbReference>
<reference evidence="8" key="1">
    <citation type="journal article" date="2019" name="Int. J. Syst. Evol. Microbiol.">
        <title>The Global Catalogue of Microorganisms (GCM) 10K type strain sequencing project: providing services to taxonomists for standard genome sequencing and annotation.</title>
        <authorList>
            <consortium name="The Broad Institute Genomics Platform"/>
            <consortium name="The Broad Institute Genome Sequencing Center for Infectious Disease"/>
            <person name="Wu L."/>
            <person name="Ma J."/>
        </authorList>
    </citation>
    <scope>NUCLEOTIDE SEQUENCE [LARGE SCALE GENOMIC DNA]</scope>
    <source>
        <strain evidence="8">NBRC 108723</strain>
    </source>
</reference>
<organism evidence="7 8">
    <name type="scientific">Vibrio zhanjiangensis</name>
    <dbReference type="NCBI Taxonomy" id="1046128"/>
    <lineage>
        <taxon>Bacteria</taxon>
        <taxon>Pseudomonadati</taxon>
        <taxon>Pseudomonadota</taxon>
        <taxon>Gammaproteobacteria</taxon>
        <taxon>Vibrionales</taxon>
        <taxon>Vibrionaceae</taxon>
        <taxon>Vibrio</taxon>
    </lineage>
</organism>
<evidence type="ECO:0000313" key="7">
    <source>
        <dbReference type="EMBL" id="GLT17907.1"/>
    </source>
</evidence>
<keyword evidence="4" id="KW-0574">Periplasm</keyword>
<proteinExistence type="inferred from homology"/>
<dbReference type="NCBIfam" id="NF009391">
    <property type="entry name" value="PRK12750.1"/>
    <property type="match status" value="1"/>
</dbReference>
<dbReference type="PIRSF" id="PIRSF034445">
    <property type="entry name" value="CpxP_Spy"/>
    <property type="match status" value="1"/>
</dbReference>
<dbReference type="EMBL" id="BSPW01000028">
    <property type="protein sequence ID" value="GLT17907.1"/>
    <property type="molecule type" value="Genomic_DNA"/>
</dbReference>
<keyword evidence="3 6" id="KW-0732">Signal</keyword>
<dbReference type="Gene3D" id="1.20.120.1490">
    <property type="match status" value="1"/>
</dbReference>
<evidence type="ECO:0000256" key="1">
    <source>
        <dbReference type="ARBA" id="ARBA00004418"/>
    </source>
</evidence>
<feature type="compositionally biased region" description="Basic and acidic residues" evidence="5">
    <location>
        <begin position="145"/>
        <end position="154"/>
    </location>
</feature>
<dbReference type="Proteomes" id="UP001157138">
    <property type="component" value="Unassembled WGS sequence"/>
</dbReference>
<sequence length="165" mass="18886">MKTVTKLVLATIVLPLSLTSVSAYANSGKGHGKPEHKEFAVDPSLMRELDLSPEQQTQLKELRNTMKNGLKAQRQENFAAHQAEMQANREKMQALLLAESFDKSAADELVRAMLDKQAEHKVMLLEKQHQMLSILTPQQKAKYVELQKERDEKRAQKRHERLTKN</sequence>
<dbReference type="CDD" id="cd09916">
    <property type="entry name" value="CpxP_like"/>
    <property type="match status" value="1"/>
</dbReference>
<dbReference type="PANTHER" id="PTHR38102:SF1">
    <property type="entry name" value="PERIPLASMIC CHAPERONE SPY"/>
    <property type="match status" value="1"/>
</dbReference>
<evidence type="ECO:0000256" key="3">
    <source>
        <dbReference type="ARBA" id="ARBA00022729"/>
    </source>
</evidence>
<feature type="signal peptide" evidence="6">
    <location>
        <begin position="1"/>
        <end position="25"/>
    </location>
</feature>
<dbReference type="Pfam" id="PF07813">
    <property type="entry name" value="LTXXQ"/>
    <property type="match status" value="1"/>
</dbReference>
<dbReference type="RefSeq" id="WP_284191806.1">
    <property type="nucleotide sequence ID" value="NZ_BSPW01000028.1"/>
</dbReference>
<evidence type="ECO:0000256" key="2">
    <source>
        <dbReference type="ARBA" id="ARBA00008441"/>
    </source>
</evidence>
<evidence type="ECO:0000256" key="6">
    <source>
        <dbReference type="SAM" id="SignalP"/>
    </source>
</evidence>
<comment type="caution">
    <text evidence="7">The sequence shown here is derived from an EMBL/GenBank/DDBJ whole genome shotgun (WGS) entry which is preliminary data.</text>
</comment>
<gene>
    <name evidence="7" type="primary">cpxP</name>
    <name evidence="7" type="ORF">GCM10007938_16850</name>
</gene>
<feature type="chain" id="PRO_5046736537" evidence="6">
    <location>
        <begin position="26"/>
        <end position="165"/>
    </location>
</feature>
<evidence type="ECO:0000256" key="5">
    <source>
        <dbReference type="SAM" id="MobiDB-lite"/>
    </source>
</evidence>
<feature type="compositionally biased region" description="Basic residues" evidence="5">
    <location>
        <begin position="155"/>
        <end position="165"/>
    </location>
</feature>
<keyword evidence="8" id="KW-1185">Reference proteome</keyword>
<dbReference type="InterPro" id="IPR012899">
    <property type="entry name" value="LTXXQ"/>
</dbReference>
<comment type="subcellular location">
    <subcellularLocation>
        <location evidence="1">Periplasm</location>
    </subcellularLocation>
</comment>
<feature type="region of interest" description="Disordered" evidence="5">
    <location>
        <begin position="145"/>
        <end position="165"/>
    </location>
</feature>
<evidence type="ECO:0000256" key="4">
    <source>
        <dbReference type="ARBA" id="ARBA00022764"/>
    </source>
</evidence>
<protein>
    <submittedName>
        <fullName evidence="7">Periplasmic repressor CpxP</fullName>
    </submittedName>
</protein>